<keyword evidence="2" id="KW-1185">Reference proteome</keyword>
<dbReference type="KEGG" id="vg:55412342"/>
<accession>A0A6S4PGH8</accession>
<protein>
    <submittedName>
        <fullName evidence="1">Uncharacterized protein</fullName>
    </submittedName>
</protein>
<dbReference type="GeneID" id="55412342"/>
<dbReference type="Proteomes" id="UP000505037">
    <property type="component" value="Segment"/>
</dbReference>
<proteinExistence type="predicted"/>
<dbReference type="EMBL" id="AP013544">
    <property type="protein sequence ID" value="BAQ94263.1"/>
    <property type="molecule type" value="Genomic_DNA"/>
</dbReference>
<organism evidence="1 2">
    <name type="scientific">uncultured phage_MedDCM-OCT-S45-C18</name>
    <dbReference type="NCBI Taxonomy" id="2741072"/>
    <lineage>
        <taxon>Viruses</taxon>
        <taxon>Duplodnaviria</taxon>
        <taxon>Heunggongvirae</taxon>
        <taxon>Uroviricota</taxon>
        <taxon>Caudoviricetes</taxon>
        <taxon>Autographivirales</taxon>
        <taxon>Ayaqvirus</taxon>
        <taxon>Ayaqvirus S45C18</taxon>
    </lineage>
</organism>
<evidence type="ECO:0000313" key="2">
    <source>
        <dbReference type="Proteomes" id="UP000505037"/>
    </source>
</evidence>
<evidence type="ECO:0000313" key="1">
    <source>
        <dbReference type="EMBL" id="BAQ94263.1"/>
    </source>
</evidence>
<name>A0A6S4PGH8_9CAUD</name>
<sequence>MPNFSTDITIANSNLSGGAGAFDSTTTPAVNTGTGTPSGFFVAGTFDGATVSLEQKIGTTWVALGDDTTLTGNGGGLFTTPLSDIRANVTGAGSSFSVKVVIKPIYL</sequence>
<dbReference type="RefSeq" id="YP_009777805.1">
    <property type="nucleotide sequence ID" value="NC_047704.1"/>
</dbReference>
<reference evidence="1 2" key="1">
    <citation type="journal article" date="2013" name="PLoS Genet.">
        <title>Expanding the Marine Virosphere Using Metagenomics.</title>
        <authorList>
            <person name="Mizuno C.M."/>
            <person name="Rodriguez-Valera F."/>
            <person name="Kimes N.E."/>
            <person name="Ghai R."/>
        </authorList>
    </citation>
    <scope>NUCLEOTIDE SEQUENCE [LARGE SCALE GENOMIC DNA]</scope>
    <source>
        <strain evidence="1">UvMED-CGR-U-MedDCM-OCT-S45-C18</strain>
    </source>
</reference>